<dbReference type="Pfam" id="PF01774">
    <property type="entry name" value="UreD"/>
    <property type="match status" value="1"/>
</dbReference>
<dbReference type="KEGG" id="csty:KN1_29150"/>
<dbReference type="Proteomes" id="UP000825123">
    <property type="component" value="Chromosome"/>
</dbReference>
<gene>
    <name evidence="2" type="ORF">KN1_29150</name>
</gene>
<dbReference type="EMBL" id="AP024597">
    <property type="protein sequence ID" value="BCU71618.1"/>
    <property type="molecule type" value="Genomic_DNA"/>
</dbReference>
<evidence type="ECO:0008006" key="4">
    <source>
        <dbReference type="Google" id="ProtNLM"/>
    </source>
</evidence>
<evidence type="ECO:0000256" key="1">
    <source>
        <dbReference type="ARBA" id="ARBA00023186"/>
    </source>
</evidence>
<name>A0A8D5UA23_9CREN</name>
<evidence type="ECO:0000313" key="2">
    <source>
        <dbReference type="EMBL" id="BCU71618.1"/>
    </source>
</evidence>
<sequence length="197" mass="22856">MKGSLEFDENMIKRNGPLNIFSCNTYLVVTNPSEVLAHEDELIVKISGRDLKITDQAYTKILRKSNVKIVVEVTGDKVDYFPHPIIFYNSSRARLYTKVVVRERAKIIEAYILGRKGSMEEFVEGDILAITEVFYGDKLLIYDVFRGDGYYKSRNIMGKEALLTVYEVEDGEYKFNKIITDYQNIDKTWRDLTGIYF</sequence>
<dbReference type="RefSeq" id="WP_221288468.1">
    <property type="nucleotide sequence ID" value="NZ_AP024597.1"/>
</dbReference>
<organism evidence="2 3">
    <name type="scientific">Stygiolobus caldivivus</name>
    <dbReference type="NCBI Taxonomy" id="2824673"/>
    <lineage>
        <taxon>Archaea</taxon>
        <taxon>Thermoproteota</taxon>
        <taxon>Thermoprotei</taxon>
        <taxon>Sulfolobales</taxon>
        <taxon>Sulfolobaceae</taxon>
        <taxon>Stygiolobus</taxon>
    </lineage>
</organism>
<accession>A0A8D5UA23</accession>
<keyword evidence="1" id="KW-0143">Chaperone</keyword>
<dbReference type="GO" id="GO:0016151">
    <property type="term" value="F:nickel cation binding"/>
    <property type="evidence" value="ECO:0007669"/>
    <property type="project" value="InterPro"/>
</dbReference>
<proteinExistence type="predicted"/>
<dbReference type="AlphaFoldDB" id="A0A8D5UA23"/>
<keyword evidence="3" id="KW-1185">Reference proteome</keyword>
<dbReference type="InterPro" id="IPR002669">
    <property type="entry name" value="UreD"/>
</dbReference>
<reference evidence="2 3" key="1">
    <citation type="submission" date="2021-04" db="EMBL/GenBank/DDBJ databases">
        <title>Complete genome sequence of Stygiolobus sp. KN-1.</title>
        <authorList>
            <person name="Nakamura K."/>
            <person name="Sakai H."/>
            <person name="Kurosawa N."/>
        </authorList>
    </citation>
    <scope>NUCLEOTIDE SEQUENCE [LARGE SCALE GENOMIC DNA]</scope>
    <source>
        <strain evidence="2 3">KN-1</strain>
    </source>
</reference>
<dbReference type="GeneID" id="66164629"/>
<evidence type="ECO:0000313" key="3">
    <source>
        <dbReference type="Proteomes" id="UP000825123"/>
    </source>
</evidence>
<protein>
    <recommendedName>
        <fullName evidence="4">Urease accessory protein UreH</fullName>
    </recommendedName>
</protein>